<sequence>MTVSAETFRSISTPPQVESRLGTFDYVDGFPSRETSDLVYDHLDFQHALNVFLNGFAGASTYALRKGMQEAGAKDNEILMFSEL</sequence>
<reference evidence="1" key="1">
    <citation type="submission" date="2022-10" db="EMBL/GenBank/DDBJ databases">
        <title>The WGS of Solirubrobacter ginsenosidimutans DSM 21036.</title>
        <authorList>
            <person name="Jiang Z."/>
        </authorList>
    </citation>
    <scope>NUCLEOTIDE SEQUENCE</scope>
    <source>
        <strain evidence="1">DSM 21036</strain>
    </source>
</reference>
<dbReference type="EMBL" id="JAPDOD010000062">
    <property type="protein sequence ID" value="MDA0166302.1"/>
    <property type="molecule type" value="Genomic_DNA"/>
</dbReference>
<evidence type="ECO:0000313" key="2">
    <source>
        <dbReference type="Proteomes" id="UP001149140"/>
    </source>
</evidence>
<proteinExistence type="predicted"/>
<comment type="caution">
    <text evidence="1">The sequence shown here is derived from an EMBL/GenBank/DDBJ whole genome shotgun (WGS) entry which is preliminary data.</text>
</comment>
<name>A0A9X3N146_9ACTN</name>
<dbReference type="SUPFAM" id="SSF160935">
    <property type="entry name" value="VPA0735-like"/>
    <property type="match status" value="1"/>
</dbReference>
<dbReference type="Proteomes" id="UP001149140">
    <property type="component" value="Unassembled WGS sequence"/>
</dbReference>
<accession>A0A9X3N146</accession>
<keyword evidence="2" id="KW-1185">Reference proteome</keyword>
<organism evidence="1 2">
    <name type="scientific">Solirubrobacter ginsenosidimutans</name>
    <dbReference type="NCBI Taxonomy" id="490573"/>
    <lineage>
        <taxon>Bacteria</taxon>
        <taxon>Bacillati</taxon>
        <taxon>Actinomycetota</taxon>
        <taxon>Thermoleophilia</taxon>
        <taxon>Solirubrobacterales</taxon>
        <taxon>Solirubrobacteraceae</taxon>
        <taxon>Solirubrobacter</taxon>
    </lineage>
</organism>
<dbReference type="AlphaFoldDB" id="A0A9X3N146"/>
<protein>
    <submittedName>
        <fullName evidence="1">Uncharacterized protein</fullName>
    </submittedName>
</protein>
<feature type="non-terminal residue" evidence="1">
    <location>
        <position position="84"/>
    </location>
</feature>
<gene>
    <name evidence="1" type="ORF">OM076_38915</name>
</gene>
<evidence type="ECO:0000313" key="1">
    <source>
        <dbReference type="EMBL" id="MDA0166302.1"/>
    </source>
</evidence>